<dbReference type="Pfam" id="PF04542">
    <property type="entry name" value="Sigma70_r2"/>
    <property type="match status" value="1"/>
</dbReference>
<dbReference type="Pfam" id="PF08281">
    <property type="entry name" value="Sigma70_r4_2"/>
    <property type="match status" value="1"/>
</dbReference>
<dbReference type="InterPro" id="IPR039425">
    <property type="entry name" value="RNA_pol_sigma-70-like"/>
</dbReference>
<dbReference type="NCBIfam" id="TIGR02937">
    <property type="entry name" value="sigma70-ECF"/>
    <property type="match status" value="1"/>
</dbReference>
<evidence type="ECO:0000313" key="9">
    <source>
        <dbReference type="Proteomes" id="UP000233365"/>
    </source>
</evidence>
<accession>A0A8I1MBG8</accession>
<dbReference type="GO" id="GO:0016987">
    <property type="term" value="F:sigma factor activity"/>
    <property type="evidence" value="ECO:0007669"/>
    <property type="project" value="UniProtKB-KW"/>
</dbReference>
<dbReference type="RefSeq" id="WP_068518387.1">
    <property type="nucleotide sequence ID" value="NZ_JAEKJW010000003.1"/>
</dbReference>
<sequence length="176" mass="19663">MVATLCDNELLTVFIARRHELVKYARAIVGDQALAEDIVQDAYFRLERAQQVKLDAKLDEPVGYIFRIVRNLAIDGRRRIGRENALIHGDGTASAEMVAEDTPDPEEKAIARGELRLLEKALAELPEKSRIALEMHRFGGCKYAEIAQRLDVSIGTAHSLVVDAIEHCKLFLAKGR</sequence>
<feature type="domain" description="RNA polymerase sigma-70 region 2" evidence="5">
    <location>
        <begin position="18"/>
        <end position="82"/>
    </location>
</feature>
<comment type="similarity">
    <text evidence="1">Belongs to the sigma-70 factor family. ECF subfamily.</text>
</comment>
<keyword evidence="2" id="KW-0805">Transcription regulation</keyword>
<dbReference type="InterPro" id="IPR013249">
    <property type="entry name" value="RNA_pol_sigma70_r4_t2"/>
</dbReference>
<dbReference type="CDD" id="cd06171">
    <property type="entry name" value="Sigma70_r4"/>
    <property type="match status" value="1"/>
</dbReference>
<dbReference type="AlphaFoldDB" id="A0A8I1MBG8"/>
<dbReference type="InterPro" id="IPR014284">
    <property type="entry name" value="RNA_pol_sigma-70_dom"/>
</dbReference>
<evidence type="ECO:0000259" key="6">
    <source>
        <dbReference type="Pfam" id="PF08281"/>
    </source>
</evidence>
<evidence type="ECO:0000313" key="8">
    <source>
        <dbReference type="EMBL" id="PKR49241.1"/>
    </source>
</evidence>
<keyword evidence="3" id="KW-0731">Sigma factor</keyword>
<dbReference type="Proteomes" id="UP000233365">
    <property type="component" value="Unassembled WGS sequence"/>
</dbReference>
<protein>
    <submittedName>
        <fullName evidence="8">RNA polymerase subunit sigma-24</fullName>
    </submittedName>
    <submittedName>
        <fullName evidence="7">Sigma-70 family RNA polymerase sigma factor</fullName>
    </submittedName>
</protein>
<evidence type="ECO:0000313" key="7">
    <source>
        <dbReference type="EMBL" id="MBN8198321.1"/>
    </source>
</evidence>
<dbReference type="Proteomes" id="UP000664405">
    <property type="component" value="Unassembled WGS sequence"/>
</dbReference>
<dbReference type="PANTHER" id="PTHR43133">
    <property type="entry name" value="RNA POLYMERASE ECF-TYPE SIGMA FACTO"/>
    <property type="match status" value="1"/>
</dbReference>
<evidence type="ECO:0000259" key="5">
    <source>
        <dbReference type="Pfam" id="PF04542"/>
    </source>
</evidence>
<name>A0A8I1MBG8_9PROT</name>
<dbReference type="InterPro" id="IPR013324">
    <property type="entry name" value="RNA_pol_sigma_r3/r4-like"/>
</dbReference>
<dbReference type="Gene3D" id="1.10.10.10">
    <property type="entry name" value="Winged helix-like DNA-binding domain superfamily/Winged helix DNA-binding domain"/>
    <property type="match status" value="1"/>
</dbReference>
<keyword evidence="9" id="KW-1185">Reference proteome</keyword>
<keyword evidence="4" id="KW-0804">Transcription</keyword>
<dbReference type="GO" id="GO:0006352">
    <property type="term" value="P:DNA-templated transcription initiation"/>
    <property type="evidence" value="ECO:0007669"/>
    <property type="project" value="InterPro"/>
</dbReference>
<organism evidence="7 10">
    <name type="scientific">Thalassospira povalilytica</name>
    <dbReference type="NCBI Taxonomy" id="732237"/>
    <lineage>
        <taxon>Bacteria</taxon>
        <taxon>Pseudomonadati</taxon>
        <taxon>Pseudomonadota</taxon>
        <taxon>Alphaproteobacteria</taxon>
        <taxon>Rhodospirillales</taxon>
        <taxon>Thalassospiraceae</taxon>
        <taxon>Thalassospira</taxon>
    </lineage>
</organism>
<dbReference type="SUPFAM" id="SSF88946">
    <property type="entry name" value="Sigma2 domain of RNA polymerase sigma factors"/>
    <property type="match status" value="1"/>
</dbReference>
<dbReference type="SUPFAM" id="SSF88659">
    <property type="entry name" value="Sigma3 and sigma4 domains of RNA polymerase sigma factors"/>
    <property type="match status" value="1"/>
</dbReference>
<reference evidence="8 9" key="1">
    <citation type="submission" date="2017-11" db="EMBL/GenBank/DDBJ databases">
        <title>Biodiversity and function of Thalassospira species in the particle-attached aromatic-hydrocarbon-degrading consortia from the surface seawater of the China South Sea.</title>
        <authorList>
            <person name="Dong C."/>
            <person name="Liu R."/>
            <person name="Shao Z."/>
        </authorList>
    </citation>
    <scope>NUCLEOTIDE SEQUENCE [LARGE SCALE GENOMIC DNA]</scope>
    <source>
        <strain evidence="8 9">139Z-12</strain>
    </source>
</reference>
<comment type="caution">
    <text evidence="7">The sequence shown here is derived from an EMBL/GenBank/DDBJ whole genome shotgun (WGS) entry which is preliminary data.</text>
</comment>
<evidence type="ECO:0000256" key="4">
    <source>
        <dbReference type="ARBA" id="ARBA00023163"/>
    </source>
</evidence>
<dbReference type="GO" id="GO:0003677">
    <property type="term" value="F:DNA binding"/>
    <property type="evidence" value="ECO:0007669"/>
    <property type="project" value="InterPro"/>
</dbReference>
<evidence type="ECO:0000256" key="3">
    <source>
        <dbReference type="ARBA" id="ARBA00023082"/>
    </source>
</evidence>
<feature type="domain" description="RNA polymerase sigma factor 70 region 4 type 2" evidence="6">
    <location>
        <begin position="116"/>
        <end position="168"/>
    </location>
</feature>
<dbReference type="PANTHER" id="PTHR43133:SF63">
    <property type="entry name" value="RNA POLYMERASE SIGMA FACTOR FECI-RELATED"/>
    <property type="match status" value="1"/>
</dbReference>
<dbReference type="InterPro" id="IPR007627">
    <property type="entry name" value="RNA_pol_sigma70_r2"/>
</dbReference>
<evidence type="ECO:0000256" key="2">
    <source>
        <dbReference type="ARBA" id="ARBA00023015"/>
    </source>
</evidence>
<evidence type="ECO:0000313" key="10">
    <source>
        <dbReference type="Proteomes" id="UP000664405"/>
    </source>
</evidence>
<reference evidence="7" key="2">
    <citation type="submission" date="2020-12" db="EMBL/GenBank/DDBJ databases">
        <title>Oil enriched cultivation method for isolating marine PHA-producing bacteria.</title>
        <authorList>
            <person name="Zheng W."/>
            <person name="Yu S."/>
            <person name="Huang Y."/>
        </authorList>
    </citation>
    <scope>NUCLEOTIDE SEQUENCE</scope>
    <source>
        <strain evidence="7">SY-2-3</strain>
    </source>
</reference>
<gene>
    <name evidence="8" type="ORF">CU041_12325</name>
    <name evidence="7" type="ORF">JF547_17765</name>
</gene>
<proteinExistence type="inferred from homology"/>
<dbReference type="Gene3D" id="1.10.1740.10">
    <property type="match status" value="1"/>
</dbReference>
<dbReference type="EMBL" id="JAEKJW010000003">
    <property type="protein sequence ID" value="MBN8198321.1"/>
    <property type="molecule type" value="Genomic_DNA"/>
</dbReference>
<dbReference type="InterPro" id="IPR036388">
    <property type="entry name" value="WH-like_DNA-bd_sf"/>
</dbReference>
<dbReference type="InterPro" id="IPR013325">
    <property type="entry name" value="RNA_pol_sigma_r2"/>
</dbReference>
<dbReference type="EMBL" id="PGTS01000004">
    <property type="protein sequence ID" value="PKR49241.1"/>
    <property type="molecule type" value="Genomic_DNA"/>
</dbReference>
<evidence type="ECO:0000256" key="1">
    <source>
        <dbReference type="ARBA" id="ARBA00010641"/>
    </source>
</evidence>